<sequence length="223" mass="24377">MSPTSAVAQTSPKRAATSSARTTITCTIFPRPSPVSSTFSRTRESPGRPTRRTCPPTRTMATSPSFIYPYLSFFWGNDINGSDAQLHGDELHPGGCGTVHVLHAQAQPADDLRRRLAGPRARQARAHLQRFRQSRLFPSTDSIFISSTRLRLINPGTSVPLHVSVDTHVLTLIETDGTSLSPKQVRDVLLRPAQRYSVMITPDASLLTCGEEEEGRQDRTGGG</sequence>
<feature type="compositionally biased region" description="Low complexity" evidence="1">
    <location>
        <begin position="14"/>
        <end position="28"/>
    </location>
</feature>
<dbReference type="SUPFAM" id="SSF49503">
    <property type="entry name" value="Cupredoxins"/>
    <property type="match status" value="1"/>
</dbReference>
<dbReference type="GO" id="GO:0016491">
    <property type="term" value="F:oxidoreductase activity"/>
    <property type="evidence" value="ECO:0007669"/>
    <property type="project" value="UniProtKB-ARBA"/>
</dbReference>
<organism evidence="3 4">
    <name type="scientific">Mycena maculata</name>
    <dbReference type="NCBI Taxonomy" id="230809"/>
    <lineage>
        <taxon>Eukaryota</taxon>
        <taxon>Fungi</taxon>
        <taxon>Dikarya</taxon>
        <taxon>Basidiomycota</taxon>
        <taxon>Agaricomycotina</taxon>
        <taxon>Agaricomycetes</taxon>
        <taxon>Agaricomycetidae</taxon>
        <taxon>Agaricales</taxon>
        <taxon>Marasmiineae</taxon>
        <taxon>Mycenaceae</taxon>
        <taxon>Mycena</taxon>
    </lineage>
</organism>
<evidence type="ECO:0000256" key="1">
    <source>
        <dbReference type="SAM" id="MobiDB-lite"/>
    </source>
</evidence>
<feature type="domain" description="Plastocyanin-like" evidence="2">
    <location>
        <begin position="148"/>
        <end position="204"/>
    </location>
</feature>
<keyword evidence="4" id="KW-1185">Reference proteome</keyword>
<dbReference type="Gene3D" id="2.60.40.420">
    <property type="entry name" value="Cupredoxins - blue copper proteins"/>
    <property type="match status" value="1"/>
</dbReference>
<dbReference type="EMBL" id="JARJLG010000100">
    <property type="protein sequence ID" value="KAJ7745934.1"/>
    <property type="molecule type" value="Genomic_DNA"/>
</dbReference>
<protein>
    <recommendedName>
        <fullName evidence="2">Plastocyanin-like domain-containing protein</fullName>
    </recommendedName>
</protein>
<gene>
    <name evidence="3" type="ORF">DFH07DRAFT_14172</name>
</gene>
<dbReference type="Pfam" id="PF00394">
    <property type="entry name" value="Cu-oxidase"/>
    <property type="match status" value="1"/>
</dbReference>
<feature type="compositionally biased region" description="Polar residues" evidence="1">
    <location>
        <begin position="1"/>
        <end position="12"/>
    </location>
</feature>
<dbReference type="AlphaFoldDB" id="A0AAD7IP69"/>
<feature type="region of interest" description="Disordered" evidence="1">
    <location>
        <begin position="1"/>
        <end position="59"/>
    </location>
</feature>
<evidence type="ECO:0000313" key="3">
    <source>
        <dbReference type="EMBL" id="KAJ7745934.1"/>
    </source>
</evidence>
<proteinExistence type="predicted"/>
<accession>A0AAD7IP69</accession>
<dbReference type="InterPro" id="IPR008972">
    <property type="entry name" value="Cupredoxin"/>
</dbReference>
<dbReference type="Proteomes" id="UP001215280">
    <property type="component" value="Unassembled WGS sequence"/>
</dbReference>
<dbReference type="InterPro" id="IPR001117">
    <property type="entry name" value="Cu-oxidase_2nd"/>
</dbReference>
<name>A0AAD7IP69_9AGAR</name>
<reference evidence="3" key="1">
    <citation type="submission" date="2023-03" db="EMBL/GenBank/DDBJ databases">
        <title>Massive genome expansion in bonnet fungi (Mycena s.s.) driven by repeated elements and novel gene families across ecological guilds.</title>
        <authorList>
            <consortium name="Lawrence Berkeley National Laboratory"/>
            <person name="Harder C.B."/>
            <person name="Miyauchi S."/>
            <person name="Viragh M."/>
            <person name="Kuo A."/>
            <person name="Thoen E."/>
            <person name="Andreopoulos B."/>
            <person name="Lu D."/>
            <person name="Skrede I."/>
            <person name="Drula E."/>
            <person name="Henrissat B."/>
            <person name="Morin E."/>
            <person name="Kohler A."/>
            <person name="Barry K."/>
            <person name="LaButti K."/>
            <person name="Morin E."/>
            <person name="Salamov A."/>
            <person name="Lipzen A."/>
            <person name="Mereny Z."/>
            <person name="Hegedus B."/>
            <person name="Baldrian P."/>
            <person name="Stursova M."/>
            <person name="Weitz H."/>
            <person name="Taylor A."/>
            <person name="Grigoriev I.V."/>
            <person name="Nagy L.G."/>
            <person name="Martin F."/>
            <person name="Kauserud H."/>
        </authorList>
    </citation>
    <scope>NUCLEOTIDE SEQUENCE</scope>
    <source>
        <strain evidence="3">CBHHK188m</strain>
    </source>
</reference>
<comment type="caution">
    <text evidence="3">The sequence shown here is derived from an EMBL/GenBank/DDBJ whole genome shotgun (WGS) entry which is preliminary data.</text>
</comment>
<evidence type="ECO:0000259" key="2">
    <source>
        <dbReference type="Pfam" id="PF00394"/>
    </source>
</evidence>
<evidence type="ECO:0000313" key="4">
    <source>
        <dbReference type="Proteomes" id="UP001215280"/>
    </source>
</evidence>